<name>A0A2P2JJ42_RHIMU</name>
<dbReference type="EMBL" id="GGEC01013011">
    <property type="protein sequence ID" value="MBW93494.1"/>
    <property type="molecule type" value="Transcribed_RNA"/>
</dbReference>
<evidence type="ECO:0000313" key="2">
    <source>
        <dbReference type="EMBL" id="MBW93493.1"/>
    </source>
</evidence>
<reference evidence="2" key="1">
    <citation type="submission" date="2018-02" db="EMBL/GenBank/DDBJ databases">
        <title>Rhizophora mucronata_Transcriptome.</title>
        <authorList>
            <person name="Meera S.P."/>
            <person name="Sreeshan A."/>
            <person name="Augustine A."/>
        </authorList>
    </citation>
    <scope>NUCLEOTIDE SEQUENCE</scope>
    <source>
        <tissue evidence="2">Leaf</tissue>
    </source>
</reference>
<dbReference type="AlphaFoldDB" id="A0A2P2JJ42"/>
<organism evidence="2">
    <name type="scientific">Rhizophora mucronata</name>
    <name type="common">Asiatic mangrove</name>
    <dbReference type="NCBI Taxonomy" id="61149"/>
    <lineage>
        <taxon>Eukaryota</taxon>
        <taxon>Viridiplantae</taxon>
        <taxon>Streptophyta</taxon>
        <taxon>Embryophyta</taxon>
        <taxon>Tracheophyta</taxon>
        <taxon>Spermatophyta</taxon>
        <taxon>Magnoliopsida</taxon>
        <taxon>eudicotyledons</taxon>
        <taxon>Gunneridae</taxon>
        <taxon>Pentapetalae</taxon>
        <taxon>rosids</taxon>
        <taxon>fabids</taxon>
        <taxon>Malpighiales</taxon>
        <taxon>Rhizophoraceae</taxon>
        <taxon>Rhizophora</taxon>
    </lineage>
</organism>
<evidence type="ECO:0000256" key="1">
    <source>
        <dbReference type="SAM" id="MobiDB-lite"/>
    </source>
</evidence>
<dbReference type="EMBL" id="GGEC01013010">
    <property type="protein sequence ID" value="MBW93493.1"/>
    <property type="molecule type" value="Transcribed_RNA"/>
</dbReference>
<sequence>MKKQLEPMEFTLEQKCAGRS</sequence>
<accession>A0A2P2JJ42</accession>
<protein>
    <submittedName>
        <fullName evidence="2">Methylenetetrahydrofolate reductase 2-like</fullName>
    </submittedName>
</protein>
<proteinExistence type="predicted"/>
<feature type="region of interest" description="Disordered" evidence="1">
    <location>
        <begin position="1"/>
        <end position="20"/>
    </location>
</feature>